<dbReference type="EC" id="2.4.-.-" evidence="6"/>
<dbReference type="GO" id="GO:0016757">
    <property type="term" value="F:glycosyltransferase activity"/>
    <property type="evidence" value="ECO:0007669"/>
    <property type="project" value="UniProtKB-KW"/>
</dbReference>
<dbReference type="Gene3D" id="3.90.550.10">
    <property type="entry name" value="Spore Coat Polysaccharide Biosynthesis Protein SpsA, Chain A"/>
    <property type="match status" value="1"/>
</dbReference>
<dbReference type="OrthoDB" id="5291101at2"/>
<reference evidence="6 7" key="1">
    <citation type="submission" date="2015-09" db="EMBL/GenBank/DDBJ databases">
        <authorList>
            <person name="Jackson K.R."/>
            <person name="Lunt B.L."/>
            <person name="Fisher J.N.B."/>
            <person name="Gardner A.V."/>
            <person name="Bailey M.E."/>
            <person name="Deus L.M."/>
            <person name="Earl A.S."/>
            <person name="Gibby P.D."/>
            <person name="Hartmann K.A."/>
            <person name="Liu J.E."/>
            <person name="Manci A.M."/>
            <person name="Nielsen D.A."/>
            <person name="Solomon M.B."/>
            <person name="Breakwell D.P."/>
            <person name="Burnett S.H."/>
            <person name="Grose J.H."/>
        </authorList>
    </citation>
    <scope>NUCLEOTIDE SEQUENCE [LARGE SCALE GENOMIC DNA]</scope>
    <source>
        <strain evidence="6 7">CECT 7799</strain>
    </source>
</reference>
<proteinExistence type="inferred from homology"/>
<keyword evidence="7" id="KW-1185">Reference proteome</keyword>
<dbReference type="CDD" id="cd00761">
    <property type="entry name" value="Glyco_tranf_GTA_type"/>
    <property type="match status" value="1"/>
</dbReference>
<dbReference type="STRING" id="313367.JSE7799_00517"/>
<gene>
    <name evidence="6" type="primary">epsE_1</name>
    <name evidence="6" type="ORF">JSE7799_00517</name>
</gene>
<sequence>MTSVSVVMPARNAAATVVDALNSLRDQAHLAEIIVIDDGSTDDTAARAAALGDARIRILPGPRNGISAALNTGFFAARHPLIARCDADDTYLPGRLESQVEWLSRHPDHVAVSGGFLSLDGRGRTLARLAAEGPAREVTRDLRSGQVVTTLCTWLIRRETLLQTGGARPWFVTAEDIDLQFRLAFLGSVWHLPQPVYGYRLHDNSITHGRRATQLAFYDKAARSFADERAQTGSDALDQGHPPELPDLPDDGSRLNSAARQMAGHLVSQAWRDHTAGFRLTGLRLMLRALAQEPKASNLWKGLTIMLIKSFGPKSPKK</sequence>
<dbReference type="PANTHER" id="PTHR43685:SF5">
    <property type="entry name" value="GLYCOSYLTRANSFERASE EPSE-RELATED"/>
    <property type="match status" value="1"/>
</dbReference>
<feature type="region of interest" description="Disordered" evidence="4">
    <location>
        <begin position="229"/>
        <end position="254"/>
    </location>
</feature>
<comment type="similarity">
    <text evidence="1">Belongs to the glycosyltransferase 2 family.</text>
</comment>
<evidence type="ECO:0000256" key="4">
    <source>
        <dbReference type="SAM" id="MobiDB-lite"/>
    </source>
</evidence>
<dbReference type="EMBL" id="CYPR01000027">
    <property type="protein sequence ID" value="CUH20531.1"/>
    <property type="molecule type" value="Genomic_DNA"/>
</dbReference>
<dbReference type="InterPro" id="IPR050834">
    <property type="entry name" value="Glycosyltransf_2"/>
</dbReference>
<dbReference type="Pfam" id="PF00535">
    <property type="entry name" value="Glycos_transf_2"/>
    <property type="match status" value="1"/>
</dbReference>
<evidence type="ECO:0000259" key="5">
    <source>
        <dbReference type="Pfam" id="PF00535"/>
    </source>
</evidence>
<evidence type="ECO:0000256" key="1">
    <source>
        <dbReference type="ARBA" id="ARBA00006739"/>
    </source>
</evidence>
<dbReference type="PANTHER" id="PTHR43685">
    <property type="entry name" value="GLYCOSYLTRANSFERASE"/>
    <property type="match status" value="1"/>
</dbReference>
<evidence type="ECO:0000256" key="2">
    <source>
        <dbReference type="ARBA" id="ARBA00022676"/>
    </source>
</evidence>
<dbReference type="InterPro" id="IPR029044">
    <property type="entry name" value="Nucleotide-diphossugar_trans"/>
</dbReference>
<dbReference type="InterPro" id="IPR001173">
    <property type="entry name" value="Glyco_trans_2-like"/>
</dbReference>
<keyword evidence="2 6" id="KW-0328">Glycosyltransferase</keyword>
<feature type="domain" description="Glycosyltransferase 2-like" evidence="5">
    <location>
        <begin position="5"/>
        <end position="159"/>
    </location>
</feature>
<dbReference type="SUPFAM" id="SSF53448">
    <property type="entry name" value="Nucleotide-diphospho-sugar transferases"/>
    <property type="match status" value="1"/>
</dbReference>
<evidence type="ECO:0000313" key="6">
    <source>
        <dbReference type="EMBL" id="CUH20531.1"/>
    </source>
</evidence>
<evidence type="ECO:0000256" key="3">
    <source>
        <dbReference type="ARBA" id="ARBA00022679"/>
    </source>
</evidence>
<evidence type="ECO:0000313" key="7">
    <source>
        <dbReference type="Proteomes" id="UP000049455"/>
    </source>
</evidence>
<name>A0A0M7B6Y4_9RHOB</name>
<dbReference type="AlphaFoldDB" id="A0A0M7B6Y4"/>
<accession>A0A0M7B6Y4</accession>
<keyword evidence="3 6" id="KW-0808">Transferase</keyword>
<organism evidence="6 7">
    <name type="scientific">Jannaschia seosinensis</name>
    <dbReference type="NCBI Taxonomy" id="313367"/>
    <lineage>
        <taxon>Bacteria</taxon>
        <taxon>Pseudomonadati</taxon>
        <taxon>Pseudomonadota</taxon>
        <taxon>Alphaproteobacteria</taxon>
        <taxon>Rhodobacterales</taxon>
        <taxon>Roseobacteraceae</taxon>
        <taxon>Jannaschia</taxon>
    </lineage>
</organism>
<protein>
    <submittedName>
        <fullName evidence="6">Putative glycosyltransferase EpsE</fullName>
        <ecNumber evidence="6">2.4.-.-</ecNumber>
    </submittedName>
</protein>
<dbReference type="Proteomes" id="UP000049455">
    <property type="component" value="Unassembled WGS sequence"/>
</dbReference>